<name>W0JX95_9EURY</name>
<dbReference type="KEGG" id="hlr:HALLA_04490"/>
<geneLocation type="plasmid" evidence="2">
    <name>unnamed</name>
</geneLocation>
<dbReference type="Proteomes" id="UP000019024">
    <property type="component" value="Plasmid unnamed"/>
</dbReference>
<dbReference type="PANTHER" id="PTHR46112:SF2">
    <property type="entry name" value="XAA-PRO AMINOPEPTIDASE P-RELATED"/>
    <property type="match status" value="1"/>
</dbReference>
<keyword evidence="2" id="KW-0614">Plasmid</keyword>
<gene>
    <name evidence="2" type="ORF">HALLA_04490</name>
</gene>
<keyword evidence="3" id="KW-1185">Reference proteome</keyword>
<dbReference type="HOGENOM" id="CLU_053687_0_0_2"/>
<dbReference type="SUPFAM" id="SSF55920">
    <property type="entry name" value="Creatinase/aminopeptidase"/>
    <property type="match status" value="1"/>
</dbReference>
<dbReference type="Gene3D" id="3.90.230.10">
    <property type="entry name" value="Creatinase/methionine aminopeptidase superfamily"/>
    <property type="match status" value="1"/>
</dbReference>
<dbReference type="AlphaFoldDB" id="W0JX95"/>
<feature type="domain" description="Peptidase M24" evidence="1">
    <location>
        <begin position="151"/>
        <end position="348"/>
    </location>
</feature>
<dbReference type="EMBL" id="CP007056">
    <property type="protein sequence ID" value="AHG01663.1"/>
    <property type="molecule type" value="Genomic_DNA"/>
</dbReference>
<evidence type="ECO:0000313" key="3">
    <source>
        <dbReference type="Proteomes" id="UP000019024"/>
    </source>
</evidence>
<evidence type="ECO:0000259" key="1">
    <source>
        <dbReference type="Pfam" id="PF00557"/>
    </source>
</evidence>
<proteinExistence type="predicted"/>
<evidence type="ECO:0000313" key="2">
    <source>
        <dbReference type="EMBL" id="AHG01663.1"/>
    </source>
</evidence>
<accession>W0JX95</accession>
<dbReference type="InterPro" id="IPR050659">
    <property type="entry name" value="Peptidase_M24B"/>
</dbReference>
<protein>
    <recommendedName>
        <fullName evidence="1">Peptidase M24 domain-containing protein</fullName>
    </recommendedName>
</protein>
<dbReference type="InterPro" id="IPR000994">
    <property type="entry name" value="Pept_M24"/>
</dbReference>
<dbReference type="InterPro" id="IPR036005">
    <property type="entry name" value="Creatinase/aminopeptidase-like"/>
</dbReference>
<dbReference type="PATRIC" id="fig|797299.3.peg.3399"/>
<dbReference type="eggNOG" id="arCOG01002">
    <property type="taxonomic scope" value="Archaea"/>
</dbReference>
<dbReference type="Pfam" id="PF00557">
    <property type="entry name" value="Peptidase_M24"/>
    <property type="match status" value="1"/>
</dbReference>
<dbReference type="CDD" id="cd01066">
    <property type="entry name" value="APP_MetAP"/>
    <property type="match status" value="1"/>
</dbReference>
<organism evidence="2 3">
    <name type="scientific">Halostagnicola larsenii XH-48</name>
    <dbReference type="NCBI Taxonomy" id="797299"/>
    <lineage>
        <taxon>Archaea</taxon>
        <taxon>Methanobacteriati</taxon>
        <taxon>Methanobacteriota</taxon>
        <taxon>Stenosarchaea group</taxon>
        <taxon>Halobacteria</taxon>
        <taxon>Halobacteriales</taxon>
        <taxon>Natrialbaceae</taxon>
        <taxon>Halostagnicola</taxon>
    </lineage>
</organism>
<sequence length="386" mass="41854">MLETESIVGMTAPASVKRDRIFDELARRDLEELWLLRPENVAWLAGGSTVVDAAADVGVAALGIPADGVRVRLLAPNNELERIRTEELPLLEDTPIEVELEQYEWHESSLPAAVADRCRSRSSAGADVPIDGLETVDPSGLRTPMPDAELERYRTACLETTRAVEAVADEVSPEMTELEAATALRRELSSHGFASPVVLVGGSERSLRERHFTPTDAPLEAFGHLTVVAQRGGHNVAVTRTVAFDPPEWFYNRQEATARVAATAIAATLEAAKTGGTAGDVFEAIRAAYAAVGHADEWRRHHQGGAIGYESREWTATPDSAIPIRTPMPFAWNPTIQGAKCEETVLVDADRDDLEVLTSTGDWPTGSYDAVGFDESVSVHEPLLIE</sequence>
<reference evidence="2 3" key="1">
    <citation type="submission" date="2014-01" db="EMBL/GenBank/DDBJ databases">
        <authorList>
            <consortium name="DOE Joint Genome Institute"/>
            <person name="Anderson I."/>
            <person name="Huntemann M."/>
            <person name="Han J."/>
            <person name="Chen A."/>
            <person name="Kyrpides N."/>
            <person name="Mavromatis K."/>
            <person name="Markowitz V."/>
            <person name="Palaniappan K."/>
            <person name="Ivanova N."/>
            <person name="Schaumberg A."/>
            <person name="Pati A."/>
            <person name="Liolios K."/>
            <person name="Nordberg H.P."/>
            <person name="Cantor M.N."/>
            <person name="Hua S.X."/>
            <person name="Woyke T."/>
        </authorList>
    </citation>
    <scope>NUCLEOTIDE SEQUENCE [LARGE SCALE GENOMIC DNA]</scope>
    <source>
        <strain evidence="2 3">XH-48</strain>
        <plasmid evidence="3">1</plasmid>
    </source>
</reference>
<dbReference type="PANTHER" id="PTHR46112">
    <property type="entry name" value="AMINOPEPTIDASE"/>
    <property type="match status" value="1"/>
</dbReference>